<proteinExistence type="predicted"/>
<evidence type="ECO:0000313" key="1">
    <source>
        <dbReference type="EMBL" id="GFH52593.1"/>
    </source>
</evidence>
<dbReference type="EMBL" id="BLLK01000045">
    <property type="protein sequence ID" value="GFH52593.1"/>
    <property type="molecule type" value="Genomic_DNA"/>
</dbReference>
<dbReference type="AlphaFoldDB" id="A0AAD3H792"/>
<gene>
    <name evidence="1" type="ORF">CTEN210_09069</name>
</gene>
<comment type="caution">
    <text evidence="1">The sequence shown here is derived from an EMBL/GenBank/DDBJ whole genome shotgun (WGS) entry which is preliminary data.</text>
</comment>
<keyword evidence="2" id="KW-1185">Reference proteome</keyword>
<accession>A0AAD3H792</accession>
<sequence>MGERHLSTACATFEYAGPDTTDAAIRNDPTNWISTSGGTTTSLAVFCHKDAHDCCRSGDTGDVNDQSECASWSTNVAYTICGGSCKDGLTTCSAIANKATGGSVTLNQGACSGGSSVCTGIGGLITDDVDIEVGTGACTSNFYGICYNIAGSASNLKSIKIPKYECQEFPRCIACGMTSTFDGIFVPTDACCGLLQGDRTDVACNNTPPPEEPNPCKNVNCGNRGKCQVLSFTEAECQCENTFIQSGNKLDCICDSNHEFNANANRCFPITKAPSKSPTFSPSLTSSASPSQVATTKEDLCEDDENATFELINFENEFRHCSWITKNWKKRAIRKEKYCVLDAVKAKCPESCGICSK</sequence>
<name>A0AAD3H792_9STRA</name>
<evidence type="ECO:0000313" key="2">
    <source>
        <dbReference type="Proteomes" id="UP001054902"/>
    </source>
</evidence>
<protein>
    <submittedName>
        <fullName evidence="1">Uncharacterized protein</fullName>
    </submittedName>
</protein>
<dbReference type="Proteomes" id="UP001054902">
    <property type="component" value="Unassembled WGS sequence"/>
</dbReference>
<reference evidence="1 2" key="1">
    <citation type="journal article" date="2021" name="Sci. Rep.">
        <title>The genome of the diatom Chaetoceros tenuissimus carries an ancient integrated fragment of an extant virus.</title>
        <authorList>
            <person name="Hongo Y."/>
            <person name="Kimura K."/>
            <person name="Takaki Y."/>
            <person name="Yoshida Y."/>
            <person name="Baba S."/>
            <person name="Kobayashi G."/>
            <person name="Nagasaki K."/>
            <person name="Hano T."/>
            <person name="Tomaru Y."/>
        </authorList>
    </citation>
    <scope>NUCLEOTIDE SEQUENCE [LARGE SCALE GENOMIC DNA]</scope>
    <source>
        <strain evidence="1 2">NIES-3715</strain>
    </source>
</reference>
<organism evidence="1 2">
    <name type="scientific">Chaetoceros tenuissimus</name>
    <dbReference type="NCBI Taxonomy" id="426638"/>
    <lineage>
        <taxon>Eukaryota</taxon>
        <taxon>Sar</taxon>
        <taxon>Stramenopiles</taxon>
        <taxon>Ochrophyta</taxon>
        <taxon>Bacillariophyta</taxon>
        <taxon>Coscinodiscophyceae</taxon>
        <taxon>Chaetocerotophycidae</taxon>
        <taxon>Chaetocerotales</taxon>
        <taxon>Chaetocerotaceae</taxon>
        <taxon>Chaetoceros</taxon>
    </lineage>
</organism>